<reference evidence="1 2" key="1">
    <citation type="journal article" date="2014" name="Int. J. Syst. Evol. Microbiol.">
        <title>Methanobacterium paludis sp. nov. and a novel strain of Methanobacterium lacus isolated from northern peatlands.</title>
        <authorList>
            <person name="Cadillo-Quiroz H."/>
            <person name="Brauer S.L."/>
            <person name="Goodson N."/>
            <person name="Yavitt J.B."/>
            <person name="Zinder S.H."/>
        </authorList>
    </citation>
    <scope>NUCLEOTIDE SEQUENCE [LARGE SCALE GENOMIC DNA]</scope>
    <source>
        <strain evidence="2">DSM 25820 / JCM 18151 / SWAN1</strain>
    </source>
</reference>
<name>F6D2G2_METPW</name>
<gene>
    <name evidence="1" type="ordered locus">MSWAN_0273</name>
</gene>
<proteinExistence type="predicted"/>
<evidence type="ECO:0000313" key="2">
    <source>
        <dbReference type="Proteomes" id="UP000009231"/>
    </source>
</evidence>
<dbReference type="AlphaFoldDB" id="F6D2G2"/>
<protein>
    <submittedName>
        <fullName evidence="1">Uncharacterized protein</fullName>
    </submittedName>
</protein>
<dbReference type="EMBL" id="CP002772">
    <property type="protein sequence ID" value="AEG17319.1"/>
    <property type="molecule type" value="Genomic_DNA"/>
</dbReference>
<evidence type="ECO:0000313" key="1">
    <source>
        <dbReference type="EMBL" id="AEG17319.1"/>
    </source>
</evidence>
<accession>F6D2G2</accession>
<sequence>MKQFHKVEQQVETDEYFKKNKYFQDVDNLGYRDLSWKKYMAYMCNIGTNNSPVKPKD</sequence>
<dbReference type="Proteomes" id="UP000009231">
    <property type="component" value="Chromosome"/>
</dbReference>
<dbReference type="KEGG" id="mew:MSWAN_0273"/>
<keyword evidence="2" id="KW-1185">Reference proteome</keyword>
<organism evidence="1 2">
    <name type="scientific">Methanobacterium paludis (strain DSM 25820 / JCM 18151 / SWAN1)</name>
    <dbReference type="NCBI Taxonomy" id="868131"/>
    <lineage>
        <taxon>Archaea</taxon>
        <taxon>Methanobacteriati</taxon>
        <taxon>Methanobacteriota</taxon>
        <taxon>Methanomada group</taxon>
        <taxon>Methanobacteria</taxon>
        <taxon>Methanobacteriales</taxon>
        <taxon>Methanobacteriaceae</taxon>
        <taxon>Methanobacterium</taxon>
    </lineage>
</organism>
<dbReference type="HOGENOM" id="CLU_2985725_0_0_2"/>